<proteinExistence type="predicted"/>
<dbReference type="RefSeq" id="XP_019008458.1">
    <property type="nucleotide sequence ID" value="XM_019158712.1"/>
</dbReference>
<evidence type="ECO:0000313" key="3">
    <source>
        <dbReference type="EMBL" id="OCF47239.1"/>
    </source>
</evidence>
<evidence type="ECO:0000313" key="5">
    <source>
        <dbReference type="Proteomes" id="UP000094020"/>
    </source>
</evidence>
<dbReference type="GeneID" id="30175386"/>
<reference evidence="3" key="3">
    <citation type="submission" date="2016-07" db="EMBL/GenBank/DDBJ databases">
        <title>Evolution of pathogenesis and genome organization in the Tremellales.</title>
        <authorList>
            <person name="Cuomo C."/>
            <person name="Litvintseva A."/>
            <person name="Heitman J."/>
            <person name="Chen Y."/>
            <person name="Sun S."/>
            <person name="Springer D."/>
            <person name="Dromer F."/>
            <person name="Young S."/>
            <person name="Zeng Q."/>
            <person name="Chapman S."/>
            <person name="Gujja S."/>
            <person name="Saif S."/>
            <person name="Birren B."/>
        </authorList>
    </citation>
    <scope>NUCLEOTIDE SEQUENCE</scope>
    <source>
        <strain evidence="3">CBS 10737</strain>
    </source>
</reference>
<dbReference type="Proteomes" id="UP000094020">
    <property type="component" value="Chromosome 2"/>
</dbReference>
<evidence type="ECO:0000313" key="4">
    <source>
        <dbReference type="EMBL" id="WWC67973.1"/>
    </source>
</evidence>
<reference evidence="3" key="1">
    <citation type="submission" date="2013-07" db="EMBL/GenBank/DDBJ databases">
        <title>The Genome Sequence of Cryptococcus pinus CBS10737.</title>
        <authorList>
            <consortium name="The Broad Institute Genome Sequencing Platform"/>
            <person name="Cuomo C."/>
            <person name="Litvintseva A."/>
            <person name="Chen Y."/>
            <person name="Heitman J."/>
            <person name="Sun S."/>
            <person name="Springer D."/>
            <person name="Dromer F."/>
            <person name="Young S.K."/>
            <person name="Zeng Q."/>
            <person name="Gargeya S."/>
            <person name="Fitzgerald M."/>
            <person name="Abouelleil A."/>
            <person name="Alvarado L."/>
            <person name="Berlin A.M."/>
            <person name="Chapman S.B."/>
            <person name="Dewar J."/>
            <person name="Goldberg J."/>
            <person name="Griggs A."/>
            <person name="Gujja S."/>
            <person name="Hansen M."/>
            <person name="Howarth C."/>
            <person name="Imamovic A."/>
            <person name="Larimer J."/>
            <person name="McCowan C."/>
            <person name="Murphy C."/>
            <person name="Pearson M."/>
            <person name="Priest M."/>
            <person name="Roberts A."/>
            <person name="Saif S."/>
            <person name="Shea T."/>
            <person name="Sykes S."/>
            <person name="Wortman J."/>
            <person name="Nusbaum C."/>
            <person name="Birren B."/>
        </authorList>
    </citation>
    <scope>NUCLEOTIDE SEQUENCE [LARGE SCALE GENOMIC DNA]</scope>
    <source>
        <strain evidence="3">CBS 10737</strain>
    </source>
</reference>
<reference evidence="4" key="4">
    <citation type="submission" date="2024-02" db="EMBL/GenBank/DDBJ databases">
        <title>Comparative genomics of Cryptococcus and Kwoniella reveals pathogenesis evolution and contrasting modes of karyotype evolution via chromosome fusion or intercentromeric recombination.</title>
        <authorList>
            <person name="Coelho M.A."/>
            <person name="David-Palma M."/>
            <person name="Shea T."/>
            <person name="Bowers K."/>
            <person name="McGinley-Smith S."/>
            <person name="Mohammad A.W."/>
            <person name="Gnirke A."/>
            <person name="Yurkov A.M."/>
            <person name="Nowrousian M."/>
            <person name="Sun S."/>
            <person name="Cuomo C.A."/>
            <person name="Heitman J."/>
        </authorList>
    </citation>
    <scope>NUCLEOTIDE SEQUENCE</scope>
    <source>
        <strain evidence="4">CBS 10737</strain>
    </source>
</reference>
<reference evidence="4" key="2">
    <citation type="submission" date="2013-07" db="EMBL/GenBank/DDBJ databases">
        <authorList>
            <consortium name="The Broad Institute Genome Sequencing Platform"/>
            <person name="Cuomo C."/>
            <person name="Litvintseva A."/>
            <person name="Chen Y."/>
            <person name="Heitman J."/>
            <person name="Sun S."/>
            <person name="Springer D."/>
            <person name="Dromer F."/>
            <person name="Young S.K."/>
            <person name="Zeng Q."/>
            <person name="Gargeya S."/>
            <person name="Fitzgerald M."/>
            <person name="Abouelleil A."/>
            <person name="Alvarado L."/>
            <person name="Berlin A.M."/>
            <person name="Chapman S.B."/>
            <person name="Dewar J."/>
            <person name="Goldberg J."/>
            <person name="Griggs A."/>
            <person name="Gujja S."/>
            <person name="Hansen M."/>
            <person name="Howarth C."/>
            <person name="Imamovic A."/>
            <person name="Larimer J."/>
            <person name="McCowan C."/>
            <person name="Murphy C."/>
            <person name="Pearson M."/>
            <person name="Priest M."/>
            <person name="Roberts A."/>
            <person name="Saif S."/>
            <person name="Shea T."/>
            <person name="Sykes S."/>
            <person name="Wortman J."/>
            <person name="Nusbaum C."/>
            <person name="Birren B."/>
        </authorList>
    </citation>
    <scope>NUCLEOTIDE SEQUENCE</scope>
    <source>
        <strain evidence="4">CBS 10737</strain>
    </source>
</reference>
<name>A0A1B9HVF2_9TREE</name>
<gene>
    <name evidence="3" type="ORF">I206_07017</name>
    <name evidence="4" type="ORF">I206_101892</name>
</gene>
<feature type="compositionally biased region" description="Low complexity" evidence="2">
    <location>
        <begin position="13"/>
        <end position="40"/>
    </location>
</feature>
<feature type="compositionally biased region" description="Polar residues" evidence="2">
    <location>
        <begin position="86"/>
        <end position="100"/>
    </location>
</feature>
<evidence type="ECO:0000256" key="2">
    <source>
        <dbReference type="SAM" id="MobiDB-lite"/>
    </source>
</evidence>
<dbReference type="EMBL" id="CP144520">
    <property type="protein sequence ID" value="WWC67973.1"/>
    <property type="molecule type" value="Genomic_DNA"/>
</dbReference>
<evidence type="ECO:0000256" key="1">
    <source>
        <dbReference type="SAM" id="Coils"/>
    </source>
</evidence>
<feature type="compositionally biased region" description="Low complexity" evidence="2">
    <location>
        <begin position="67"/>
        <end position="85"/>
    </location>
</feature>
<keyword evidence="1" id="KW-0175">Coiled coil</keyword>
<keyword evidence="5" id="KW-1185">Reference proteome</keyword>
<accession>A0A1B9HVF2</accession>
<dbReference type="KEGG" id="kpin:30175386"/>
<dbReference type="AlphaFoldDB" id="A0A1B9HVF2"/>
<dbReference type="OrthoDB" id="2565270at2759"/>
<protein>
    <submittedName>
        <fullName evidence="3">Uncharacterized protein</fullName>
    </submittedName>
</protein>
<feature type="compositionally biased region" description="Polar residues" evidence="2">
    <location>
        <begin position="41"/>
        <end position="55"/>
    </location>
</feature>
<feature type="region of interest" description="Disordered" evidence="2">
    <location>
        <begin position="11"/>
        <end position="106"/>
    </location>
</feature>
<organism evidence="3">
    <name type="scientific">Kwoniella pini CBS 10737</name>
    <dbReference type="NCBI Taxonomy" id="1296096"/>
    <lineage>
        <taxon>Eukaryota</taxon>
        <taxon>Fungi</taxon>
        <taxon>Dikarya</taxon>
        <taxon>Basidiomycota</taxon>
        <taxon>Agaricomycotina</taxon>
        <taxon>Tremellomycetes</taxon>
        <taxon>Tremellales</taxon>
        <taxon>Cryptococcaceae</taxon>
        <taxon>Kwoniella</taxon>
    </lineage>
</organism>
<feature type="coiled-coil region" evidence="1">
    <location>
        <begin position="189"/>
        <end position="216"/>
    </location>
</feature>
<dbReference type="EMBL" id="KV700117">
    <property type="protein sequence ID" value="OCF47239.1"/>
    <property type="molecule type" value="Genomic_DNA"/>
</dbReference>
<sequence>MILALSPYMMNIPRSSSPLNPNLNTSSDPLSSPTPSSSRNYQSFSLHSNKNSSPSVPLLSTRYIRPSSSSKKSSSSSSSRRASSSNETNSDLFSEGTTPTEGLMWREKFTRRLEERERRKKSRELNLDKKRGLQQKREFNLEEEEEADRKAQQDDEEIFRRLVILQRKKNQHATLQSHELETGGSDPLLPDLEDELLQLEKEEKELINRLDQIQEIDHNHNLYSSPIPVKQNFKFNSHHQNIIEDDKYEEEWEKEAALAEEQERDQEDIILVEQAELQQFAQIRHSQNHNSMDIDMDLDEQVDWEAFDSMDIEQCQ</sequence>